<comment type="function">
    <text evidence="5">Possesses non-specific lipolytic acyl hydrolase (LAH) activity. Hydrolyzes phospholipids as well as galactolipids. May play a role in disease resistance.</text>
</comment>
<dbReference type="CDD" id="cd07199">
    <property type="entry name" value="Pat17_PNPLA8_PNPLA9_like"/>
    <property type="match status" value="1"/>
</dbReference>
<comment type="caution">
    <text evidence="6">Lacks conserved residue(s) required for the propagation of feature annotation.</text>
</comment>
<dbReference type="PANTHER" id="PTHR32241">
    <property type="entry name" value="PATATIN-LIKE PROTEIN 6"/>
    <property type="match status" value="1"/>
</dbReference>
<dbReference type="SUPFAM" id="SSF52151">
    <property type="entry name" value="FabD/lysophospholipase-like"/>
    <property type="match status" value="1"/>
</dbReference>
<dbReference type="GO" id="GO:0016787">
    <property type="term" value="F:hydrolase activity"/>
    <property type="evidence" value="ECO:0007669"/>
    <property type="project" value="UniProtKB-KW"/>
</dbReference>
<protein>
    <recommendedName>
        <fullName evidence="8">PNPLA domain-containing protein</fullName>
    </recommendedName>
</protein>
<organism evidence="9 10">
    <name type="scientific">Canna indica</name>
    <name type="common">Indian-shot</name>
    <dbReference type="NCBI Taxonomy" id="4628"/>
    <lineage>
        <taxon>Eukaryota</taxon>
        <taxon>Viridiplantae</taxon>
        <taxon>Streptophyta</taxon>
        <taxon>Embryophyta</taxon>
        <taxon>Tracheophyta</taxon>
        <taxon>Spermatophyta</taxon>
        <taxon>Magnoliopsida</taxon>
        <taxon>Liliopsida</taxon>
        <taxon>Zingiberales</taxon>
        <taxon>Cannaceae</taxon>
        <taxon>Canna</taxon>
    </lineage>
</organism>
<accession>A0AAQ3KKT7</accession>
<evidence type="ECO:0000256" key="7">
    <source>
        <dbReference type="SAM" id="Phobius"/>
    </source>
</evidence>
<feature type="transmembrane region" description="Helical" evidence="7">
    <location>
        <begin position="31"/>
        <end position="52"/>
    </location>
</feature>
<reference evidence="9 10" key="1">
    <citation type="submission" date="2023-10" db="EMBL/GenBank/DDBJ databases">
        <title>Chromosome-scale genome assembly provides insights into flower coloration mechanisms of Canna indica.</title>
        <authorList>
            <person name="Li C."/>
        </authorList>
    </citation>
    <scope>NUCLEOTIDE SEQUENCE [LARGE SCALE GENOMIC DNA]</scope>
    <source>
        <tissue evidence="9">Flower</tissue>
    </source>
</reference>
<gene>
    <name evidence="9" type="ORF">Cni_G17581</name>
</gene>
<dbReference type="AlphaFoldDB" id="A0AAQ3KKT7"/>
<dbReference type="GO" id="GO:0016042">
    <property type="term" value="P:lipid catabolic process"/>
    <property type="evidence" value="ECO:0007669"/>
    <property type="project" value="UniProtKB-KW"/>
</dbReference>
<evidence type="ECO:0000256" key="4">
    <source>
        <dbReference type="ARBA" id="ARBA00023098"/>
    </source>
</evidence>
<name>A0AAQ3KKT7_9LILI</name>
<keyword evidence="7" id="KW-0472">Membrane</keyword>
<dbReference type="Proteomes" id="UP001327560">
    <property type="component" value="Chromosome 5"/>
</dbReference>
<dbReference type="PROSITE" id="PS51635">
    <property type="entry name" value="PNPLA"/>
    <property type="match status" value="1"/>
</dbReference>
<keyword evidence="4" id="KW-0443">Lipid metabolism</keyword>
<dbReference type="InterPro" id="IPR002641">
    <property type="entry name" value="PNPLA_dom"/>
</dbReference>
<evidence type="ECO:0000256" key="1">
    <source>
        <dbReference type="ARBA" id="ARBA00010240"/>
    </source>
</evidence>
<keyword evidence="10" id="KW-1185">Reference proteome</keyword>
<dbReference type="PANTHER" id="PTHR32241:SF3">
    <property type="entry name" value="PATATIN-LIKE PROTEIN 6"/>
    <property type="match status" value="1"/>
</dbReference>
<keyword evidence="3" id="KW-0442">Lipid degradation</keyword>
<comment type="similarity">
    <text evidence="1">Belongs to the patatin family.</text>
</comment>
<keyword evidence="7" id="KW-1133">Transmembrane helix</keyword>
<dbReference type="Gene3D" id="3.40.1090.10">
    <property type="entry name" value="Cytosolic phospholipase A2 catalytic domain"/>
    <property type="match status" value="1"/>
</dbReference>
<evidence type="ECO:0000256" key="2">
    <source>
        <dbReference type="ARBA" id="ARBA00022801"/>
    </source>
</evidence>
<dbReference type="InterPro" id="IPR016035">
    <property type="entry name" value="Acyl_Trfase/lysoPLipase"/>
</dbReference>
<evidence type="ECO:0000256" key="3">
    <source>
        <dbReference type="ARBA" id="ARBA00022963"/>
    </source>
</evidence>
<sequence>MQGILPEKVLAYLEHAIRSKSGNPDARIFDYFNLAAGTGVGGVLAAMLAVFFGAGDGRISSATDNMERLMKEAFGETLTLHDTVKPVLIPCYDLQSSAPLVFSCADALESDSYNFRLWEVCRATLAETGHFEPAEIRSVDRVTSCVGVDGGMAMSNPAATAIKQVESLHILLALLSFSGGEGRERGNDGEPSLVAVVIDGIVLL</sequence>
<feature type="short sequence motif" description="DGA/G" evidence="6">
    <location>
        <begin position="149"/>
        <end position="151"/>
    </location>
</feature>
<evidence type="ECO:0000256" key="5">
    <source>
        <dbReference type="ARBA" id="ARBA00025642"/>
    </source>
</evidence>
<keyword evidence="7" id="KW-0812">Transmembrane</keyword>
<proteinExistence type="inferred from homology"/>
<evidence type="ECO:0000259" key="8">
    <source>
        <dbReference type="PROSITE" id="PS51635"/>
    </source>
</evidence>
<keyword evidence="2" id="KW-0378">Hydrolase</keyword>
<evidence type="ECO:0000256" key="6">
    <source>
        <dbReference type="PROSITE-ProRule" id="PRU01161"/>
    </source>
</evidence>
<evidence type="ECO:0000313" key="9">
    <source>
        <dbReference type="EMBL" id="WOL08828.1"/>
    </source>
</evidence>
<evidence type="ECO:0000313" key="10">
    <source>
        <dbReference type="Proteomes" id="UP001327560"/>
    </source>
</evidence>
<feature type="domain" description="PNPLA" evidence="8">
    <location>
        <begin position="1"/>
        <end position="162"/>
    </location>
</feature>
<dbReference type="EMBL" id="CP136894">
    <property type="protein sequence ID" value="WOL08828.1"/>
    <property type="molecule type" value="Genomic_DNA"/>
</dbReference>